<dbReference type="GO" id="GO:0008270">
    <property type="term" value="F:zinc ion binding"/>
    <property type="evidence" value="ECO:0007669"/>
    <property type="project" value="UniProtKB-KW"/>
</dbReference>
<keyword evidence="5" id="KW-1185">Reference proteome</keyword>
<feature type="region of interest" description="Disordered" evidence="2">
    <location>
        <begin position="278"/>
        <end position="306"/>
    </location>
</feature>
<feature type="region of interest" description="Disordered" evidence="2">
    <location>
        <begin position="1"/>
        <end position="22"/>
    </location>
</feature>
<dbReference type="InterPro" id="IPR013083">
    <property type="entry name" value="Znf_RING/FYVE/PHD"/>
</dbReference>
<organism evidence="4 5">
    <name type="scientific">Mortierella polycephala</name>
    <dbReference type="NCBI Taxonomy" id="41804"/>
    <lineage>
        <taxon>Eukaryota</taxon>
        <taxon>Fungi</taxon>
        <taxon>Fungi incertae sedis</taxon>
        <taxon>Mucoromycota</taxon>
        <taxon>Mortierellomycotina</taxon>
        <taxon>Mortierellomycetes</taxon>
        <taxon>Mortierellales</taxon>
        <taxon>Mortierellaceae</taxon>
        <taxon>Mortierella</taxon>
    </lineage>
</organism>
<sequence>MSNSHFSFTTASKEPASHRKKVSRLPRPKCFCGYEATAIYPDPLLDKYSSAYLAANNIIPQSLHYGTTAATTTSVHNPYSPTTPWTSRRQPSDLGSITSPSEYASPHSGSRSTGRTAAATASSVLKTNWVYECHFTPKQEGMVAPDWCFVCQEDRAEAEIWKRSGRNGNVKRTRTRTHSYNPAHDHNHNHKHNHNHNHNHIHSHSHNYNHNHRGVDLPDTDPWKGQWIANSIISQEIESHIRPANDHHSLGSISIGAELLPSESSSKSNNNVDTDVWGIEDRAESAPRSLSAGRRKPRSRWKPAFTSDLSSLDDPFFSPPNSGFATLPSTREPGLSSSRVSSWQEEEAPQERELFLDRSPSPTPPVKVCGFHMHALEWHNMQSLDALSKIALAECAQCPVFNLSLTRWLDNGMNHLRLEPFNDVTCFCGDPMVISTELRHVSPKKERYDFVCRNRSPFIGRFDPNRPRKLESCSAVIPLNNVKYLARTEPVHRSIENDQWIDRLFGVRYPNELYYIKMSDTTGLKSAMKNLRFPDYSTPQSSTRYLWSKNVSFDDKVQYIAGKFSGESGSSSSSDGEADSTLLNEWPLPEWCDDQIAKRILDDSLFNAWDETCMRHLDAFGVHELPQNLLEFSVNKACKDMESFLGREEASLKAKIESLQDQEEGRQQEFKAAQTEHASVLASIADMERSALNMPRIKCRVCYEGILTHAIVPCFHLCTCLECASQLKECVMCRGPKTGVQRIYWG</sequence>
<feature type="compositionally biased region" description="Polar residues" evidence="2">
    <location>
        <begin position="74"/>
        <end position="102"/>
    </location>
</feature>
<evidence type="ECO:0000259" key="3">
    <source>
        <dbReference type="PROSITE" id="PS50089"/>
    </source>
</evidence>
<dbReference type="Gene3D" id="3.30.40.10">
    <property type="entry name" value="Zinc/RING finger domain, C3HC4 (zinc finger)"/>
    <property type="match status" value="1"/>
</dbReference>
<dbReference type="PROSITE" id="PS50089">
    <property type="entry name" value="ZF_RING_2"/>
    <property type="match status" value="1"/>
</dbReference>
<dbReference type="Pfam" id="PF13920">
    <property type="entry name" value="zf-C3HC4_3"/>
    <property type="match status" value="1"/>
</dbReference>
<gene>
    <name evidence="4" type="ORF">BG011_003132</name>
</gene>
<dbReference type="AlphaFoldDB" id="A0A9P6QHM5"/>
<dbReference type="EMBL" id="JAAAJA010000021">
    <property type="protein sequence ID" value="KAG0266145.1"/>
    <property type="molecule type" value="Genomic_DNA"/>
</dbReference>
<feature type="compositionally biased region" description="Polar residues" evidence="2">
    <location>
        <begin position="321"/>
        <end position="343"/>
    </location>
</feature>
<dbReference type="OrthoDB" id="1711136at2759"/>
<keyword evidence="1" id="KW-0479">Metal-binding</keyword>
<feature type="region of interest" description="Disordered" evidence="2">
    <location>
        <begin position="320"/>
        <end position="359"/>
    </location>
</feature>
<dbReference type="InterPro" id="IPR001841">
    <property type="entry name" value="Znf_RING"/>
</dbReference>
<feature type="domain" description="RING-type" evidence="3">
    <location>
        <begin position="699"/>
        <end position="734"/>
    </location>
</feature>
<feature type="region of interest" description="Disordered" evidence="2">
    <location>
        <begin position="74"/>
        <end position="116"/>
    </location>
</feature>
<feature type="compositionally biased region" description="Polar residues" evidence="2">
    <location>
        <begin position="1"/>
        <end position="12"/>
    </location>
</feature>
<keyword evidence="1" id="KW-0863">Zinc-finger</keyword>
<name>A0A9P6QHM5_9FUNG</name>
<dbReference type="Proteomes" id="UP000726737">
    <property type="component" value="Unassembled WGS sequence"/>
</dbReference>
<keyword evidence="1" id="KW-0862">Zinc</keyword>
<evidence type="ECO:0000256" key="1">
    <source>
        <dbReference type="PROSITE-ProRule" id="PRU00175"/>
    </source>
</evidence>
<protein>
    <recommendedName>
        <fullName evidence="3">RING-type domain-containing protein</fullName>
    </recommendedName>
</protein>
<proteinExistence type="predicted"/>
<accession>A0A9P6QHM5</accession>
<comment type="caution">
    <text evidence="4">The sequence shown here is derived from an EMBL/GenBank/DDBJ whole genome shotgun (WGS) entry which is preliminary data.</text>
</comment>
<reference evidence="4" key="1">
    <citation type="journal article" date="2020" name="Fungal Divers.">
        <title>Resolving the Mortierellaceae phylogeny through synthesis of multi-gene phylogenetics and phylogenomics.</title>
        <authorList>
            <person name="Vandepol N."/>
            <person name="Liber J."/>
            <person name="Desiro A."/>
            <person name="Na H."/>
            <person name="Kennedy M."/>
            <person name="Barry K."/>
            <person name="Grigoriev I.V."/>
            <person name="Miller A.N."/>
            <person name="O'Donnell K."/>
            <person name="Stajich J.E."/>
            <person name="Bonito G."/>
        </authorList>
    </citation>
    <scope>NUCLEOTIDE SEQUENCE</scope>
    <source>
        <strain evidence="4">KOD948</strain>
    </source>
</reference>
<evidence type="ECO:0000313" key="5">
    <source>
        <dbReference type="Proteomes" id="UP000726737"/>
    </source>
</evidence>
<evidence type="ECO:0000256" key="2">
    <source>
        <dbReference type="SAM" id="MobiDB-lite"/>
    </source>
</evidence>
<evidence type="ECO:0000313" key="4">
    <source>
        <dbReference type="EMBL" id="KAG0266145.1"/>
    </source>
</evidence>